<dbReference type="KEGG" id="pchm:VFPPC_18047"/>
<comment type="caution">
    <text evidence="5">The sequence shown here is derived from an EMBL/GenBank/DDBJ whole genome shotgun (WGS) entry which is preliminary data.</text>
</comment>
<dbReference type="InterPro" id="IPR006913">
    <property type="entry name" value="CENP-V/GFA"/>
</dbReference>
<dbReference type="PANTHER" id="PTHR28620">
    <property type="entry name" value="CENTROMERE PROTEIN V"/>
    <property type="match status" value="1"/>
</dbReference>
<dbReference type="GO" id="GO:0046872">
    <property type="term" value="F:metal ion binding"/>
    <property type="evidence" value="ECO:0007669"/>
    <property type="project" value="UniProtKB-KW"/>
</dbReference>
<dbReference type="EMBL" id="LSBJ02000006">
    <property type="protein sequence ID" value="OWT42792.1"/>
    <property type="molecule type" value="Genomic_DNA"/>
</dbReference>
<dbReference type="SUPFAM" id="SSF51316">
    <property type="entry name" value="Mss4-like"/>
    <property type="match status" value="1"/>
</dbReference>
<keyword evidence="2" id="KW-0479">Metal-binding</keyword>
<sequence length="145" mass="16035">MPKPDDDALAESAAETGSVWYSCSCHCGATSFKISHEPLESASIEKAAPVAACNCSICLKNGYLLLYVFRTDIEYVCGWEDLRNYRFASKSRDHKFCGVCGTSIGIDFMGSNKKGDIIARIIQGIDITRLNLYPADGRNYQPEYN</sequence>
<dbReference type="RefSeq" id="XP_022285267.1">
    <property type="nucleotide sequence ID" value="XM_022429707.1"/>
</dbReference>
<name>A0A219AQD0_METCM</name>
<comment type="similarity">
    <text evidence="1">Belongs to the Gfa family.</text>
</comment>
<dbReference type="InterPro" id="IPR011057">
    <property type="entry name" value="Mss4-like_sf"/>
</dbReference>
<protein>
    <submittedName>
        <fullName evidence="5">Glutathione-dependent formaldehyde-activating enzyme domain-containing protein</fullName>
    </submittedName>
</protein>
<feature type="domain" description="CENP-V/GFA" evidence="4">
    <location>
        <begin position="21"/>
        <end position="141"/>
    </location>
</feature>
<dbReference type="Gene3D" id="2.170.150.70">
    <property type="match status" value="1"/>
</dbReference>
<dbReference type="GeneID" id="33936921"/>
<keyword evidence="6" id="KW-1185">Reference proteome</keyword>
<evidence type="ECO:0000313" key="6">
    <source>
        <dbReference type="Proteomes" id="UP000078397"/>
    </source>
</evidence>
<dbReference type="Pfam" id="PF04828">
    <property type="entry name" value="GFA"/>
    <property type="match status" value="1"/>
</dbReference>
<reference evidence="5 6" key="1">
    <citation type="journal article" date="2016" name="PLoS Pathog.">
        <title>Biosynthesis of antibiotic leucinostatins in bio-control fungus Purpureocillium lilacinum and their inhibition on phytophthora revealed by genome mining.</title>
        <authorList>
            <person name="Wang G."/>
            <person name="Liu Z."/>
            <person name="Lin R."/>
            <person name="Li E."/>
            <person name="Mao Z."/>
            <person name="Ling J."/>
            <person name="Yang Y."/>
            <person name="Yin W.B."/>
            <person name="Xie B."/>
        </authorList>
    </citation>
    <scope>NUCLEOTIDE SEQUENCE [LARGE SCALE GENOMIC DNA]</scope>
    <source>
        <strain evidence="5">170</strain>
    </source>
</reference>
<keyword evidence="3" id="KW-0862">Zinc</keyword>
<organism evidence="5 6">
    <name type="scientific">Pochonia chlamydosporia 170</name>
    <dbReference type="NCBI Taxonomy" id="1380566"/>
    <lineage>
        <taxon>Eukaryota</taxon>
        <taxon>Fungi</taxon>
        <taxon>Dikarya</taxon>
        <taxon>Ascomycota</taxon>
        <taxon>Pezizomycotina</taxon>
        <taxon>Sordariomycetes</taxon>
        <taxon>Hypocreomycetidae</taxon>
        <taxon>Hypocreales</taxon>
        <taxon>Clavicipitaceae</taxon>
        <taxon>Pochonia</taxon>
    </lineage>
</organism>
<evidence type="ECO:0000256" key="2">
    <source>
        <dbReference type="ARBA" id="ARBA00022723"/>
    </source>
</evidence>
<dbReference type="AlphaFoldDB" id="A0A219AQD0"/>
<evidence type="ECO:0000313" key="5">
    <source>
        <dbReference type="EMBL" id="OWT42792.1"/>
    </source>
</evidence>
<accession>A0A219AQD0</accession>
<evidence type="ECO:0000256" key="3">
    <source>
        <dbReference type="ARBA" id="ARBA00022833"/>
    </source>
</evidence>
<dbReference type="STRING" id="1380566.A0A219AQD0"/>
<dbReference type="GO" id="GO:0016846">
    <property type="term" value="F:carbon-sulfur lyase activity"/>
    <property type="evidence" value="ECO:0007669"/>
    <property type="project" value="InterPro"/>
</dbReference>
<dbReference type="PROSITE" id="PS51891">
    <property type="entry name" value="CENP_V_GFA"/>
    <property type="match status" value="1"/>
</dbReference>
<evidence type="ECO:0000256" key="1">
    <source>
        <dbReference type="ARBA" id="ARBA00005495"/>
    </source>
</evidence>
<dbReference type="PANTHER" id="PTHR28620:SF1">
    <property type="entry name" value="CENP-V_GFA DOMAIN-CONTAINING PROTEIN"/>
    <property type="match status" value="1"/>
</dbReference>
<dbReference type="InterPro" id="IPR052355">
    <property type="entry name" value="CENP-V-like"/>
</dbReference>
<gene>
    <name evidence="5" type="ORF">VFPPC_18047</name>
</gene>
<dbReference type="OrthoDB" id="2993351at2759"/>
<proteinExistence type="inferred from homology"/>
<evidence type="ECO:0000259" key="4">
    <source>
        <dbReference type="PROSITE" id="PS51891"/>
    </source>
</evidence>
<dbReference type="Proteomes" id="UP000078397">
    <property type="component" value="Unassembled WGS sequence"/>
</dbReference>